<dbReference type="EMBL" id="JYDQ01006092">
    <property type="protein sequence ID" value="KRX63275.1"/>
    <property type="molecule type" value="Genomic_DNA"/>
</dbReference>
<feature type="transmembrane region" description="Helical" evidence="1">
    <location>
        <begin position="6"/>
        <end position="24"/>
    </location>
</feature>
<proteinExistence type="predicted"/>
<gene>
    <name evidence="2" type="ORF">T12_14775</name>
</gene>
<organism evidence="2 3">
    <name type="scientific">Trichinella patagoniensis</name>
    <dbReference type="NCBI Taxonomy" id="990121"/>
    <lineage>
        <taxon>Eukaryota</taxon>
        <taxon>Metazoa</taxon>
        <taxon>Ecdysozoa</taxon>
        <taxon>Nematoda</taxon>
        <taxon>Enoplea</taxon>
        <taxon>Dorylaimia</taxon>
        <taxon>Trichinellida</taxon>
        <taxon>Trichinellidae</taxon>
        <taxon>Trichinella</taxon>
    </lineage>
</organism>
<feature type="non-terminal residue" evidence="2">
    <location>
        <position position="39"/>
    </location>
</feature>
<reference evidence="2 3" key="1">
    <citation type="submission" date="2015-01" db="EMBL/GenBank/DDBJ databases">
        <title>Evolution of Trichinella species and genotypes.</title>
        <authorList>
            <person name="Korhonen P.K."/>
            <person name="Edoardo P."/>
            <person name="Giuseppe L.R."/>
            <person name="Gasser R.B."/>
        </authorList>
    </citation>
    <scope>NUCLEOTIDE SEQUENCE [LARGE SCALE GENOMIC DNA]</scope>
    <source>
        <strain evidence="2">ISS2496</strain>
    </source>
</reference>
<evidence type="ECO:0000313" key="3">
    <source>
        <dbReference type="Proteomes" id="UP000054783"/>
    </source>
</evidence>
<accession>A0A0V0VIC7</accession>
<keyword evidence="1" id="KW-0812">Transmembrane</keyword>
<keyword evidence="1" id="KW-0472">Membrane</keyword>
<protein>
    <submittedName>
        <fullName evidence="2">Uncharacterized protein</fullName>
    </submittedName>
</protein>
<keyword evidence="3" id="KW-1185">Reference proteome</keyword>
<sequence length="39" mass="4374">LLLDFVFTLGIPGGTLLIALGVLLEPRLHPPKHRRCLKR</sequence>
<name>A0A0V0VIC7_9BILA</name>
<keyword evidence="1" id="KW-1133">Transmembrane helix</keyword>
<feature type="non-terminal residue" evidence="2">
    <location>
        <position position="1"/>
    </location>
</feature>
<dbReference type="AlphaFoldDB" id="A0A0V0VIC7"/>
<evidence type="ECO:0000313" key="2">
    <source>
        <dbReference type="EMBL" id="KRX63275.1"/>
    </source>
</evidence>
<dbReference type="Proteomes" id="UP000054783">
    <property type="component" value="Unassembled WGS sequence"/>
</dbReference>
<evidence type="ECO:0000256" key="1">
    <source>
        <dbReference type="SAM" id="Phobius"/>
    </source>
</evidence>
<comment type="caution">
    <text evidence="2">The sequence shown here is derived from an EMBL/GenBank/DDBJ whole genome shotgun (WGS) entry which is preliminary data.</text>
</comment>